<keyword evidence="1" id="KW-0472">Membrane</keyword>
<gene>
    <name evidence="2" type="ORF">IAC53_06895</name>
</gene>
<reference evidence="2" key="2">
    <citation type="journal article" date="2021" name="PeerJ">
        <title>Extensive microbial diversity within the chicken gut microbiome revealed by metagenomics and culture.</title>
        <authorList>
            <person name="Gilroy R."/>
            <person name="Ravi A."/>
            <person name="Getino M."/>
            <person name="Pursley I."/>
            <person name="Horton D.L."/>
            <person name="Alikhan N.F."/>
            <person name="Baker D."/>
            <person name="Gharbi K."/>
            <person name="Hall N."/>
            <person name="Watson M."/>
            <person name="Adriaenssens E.M."/>
            <person name="Foster-Nyarko E."/>
            <person name="Jarju S."/>
            <person name="Secka A."/>
            <person name="Antonio M."/>
            <person name="Oren A."/>
            <person name="Chaudhuri R.R."/>
            <person name="La Ragione R."/>
            <person name="Hildebrand F."/>
            <person name="Pallen M.J."/>
        </authorList>
    </citation>
    <scope>NUCLEOTIDE SEQUENCE</scope>
    <source>
        <strain evidence="2">ChiGjej1B1-19959</strain>
    </source>
</reference>
<feature type="transmembrane region" description="Helical" evidence="1">
    <location>
        <begin position="7"/>
        <end position="28"/>
    </location>
</feature>
<evidence type="ECO:0000256" key="1">
    <source>
        <dbReference type="SAM" id="Phobius"/>
    </source>
</evidence>
<accession>A0A9D1LE95</accession>
<dbReference type="EMBL" id="DVMW01000039">
    <property type="protein sequence ID" value="HIU36310.1"/>
    <property type="molecule type" value="Genomic_DNA"/>
</dbReference>
<keyword evidence="1" id="KW-1133">Transmembrane helix</keyword>
<dbReference type="Proteomes" id="UP000824071">
    <property type="component" value="Unassembled WGS sequence"/>
</dbReference>
<reference evidence="2" key="1">
    <citation type="submission" date="2020-10" db="EMBL/GenBank/DDBJ databases">
        <authorList>
            <person name="Gilroy R."/>
        </authorList>
    </citation>
    <scope>NUCLEOTIDE SEQUENCE</scope>
    <source>
        <strain evidence="2">ChiGjej1B1-19959</strain>
    </source>
</reference>
<protein>
    <submittedName>
        <fullName evidence="2">Uncharacterized protein</fullName>
    </submittedName>
</protein>
<evidence type="ECO:0000313" key="2">
    <source>
        <dbReference type="EMBL" id="HIU36310.1"/>
    </source>
</evidence>
<dbReference type="AlphaFoldDB" id="A0A9D1LE95"/>
<name>A0A9D1LE95_9FIRM</name>
<organism evidence="2 3">
    <name type="scientific">Candidatus Fimenecus excrementigallinarum</name>
    <dbReference type="NCBI Taxonomy" id="2840816"/>
    <lineage>
        <taxon>Bacteria</taxon>
        <taxon>Bacillati</taxon>
        <taxon>Bacillota</taxon>
        <taxon>Clostridia</taxon>
        <taxon>Candidatus Fimenecus</taxon>
    </lineage>
</organism>
<sequence>MKRRFCSFAVFFGVSALSWLLLSFYFFPLESASPAADFRAFFLASLTHMAALKALFSLLFAVFALFVLDRRREKRERGEKNGD</sequence>
<keyword evidence="1" id="KW-0812">Transmembrane</keyword>
<evidence type="ECO:0000313" key="3">
    <source>
        <dbReference type="Proteomes" id="UP000824071"/>
    </source>
</evidence>
<comment type="caution">
    <text evidence="2">The sequence shown here is derived from an EMBL/GenBank/DDBJ whole genome shotgun (WGS) entry which is preliminary data.</text>
</comment>
<proteinExistence type="predicted"/>
<feature type="transmembrane region" description="Helical" evidence="1">
    <location>
        <begin position="40"/>
        <end position="68"/>
    </location>
</feature>